<dbReference type="EMBL" id="JACIDW010000016">
    <property type="protein sequence ID" value="MBB3966350.1"/>
    <property type="molecule type" value="Genomic_DNA"/>
</dbReference>
<evidence type="ECO:0000313" key="2">
    <source>
        <dbReference type="Proteomes" id="UP000582090"/>
    </source>
</evidence>
<sequence>MHPYLLQSLETAQASDRLDVVDAARKRALVISAARAIHRMHSELGIDLAESELRRGHIVYDLAELATLIDDGVPDHVVASGLKEAAEVMASLCYLMMENSAAE</sequence>
<keyword evidence="2" id="KW-1185">Reference proteome</keyword>
<name>A0A7W6CZ71_9HYPH</name>
<accession>A0A7W6CZ71</accession>
<evidence type="ECO:0000313" key="1">
    <source>
        <dbReference type="EMBL" id="MBB3966350.1"/>
    </source>
</evidence>
<comment type="caution">
    <text evidence="1">The sequence shown here is derived from an EMBL/GenBank/DDBJ whole genome shotgun (WGS) entry which is preliminary data.</text>
</comment>
<dbReference type="RefSeq" id="WP_183901843.1">
    <property type="nucleotide sequence ID" value="NZ_JACIDW010000016.1"/>
</dbReference>
<gene>
    <name evidence="1" type="ORF">GGQ67_004037</name>
</gene>
<dbReference type="AlphaFoldDB" id="A0A7W6CZ71"/>
<protein>
    <submittedName>
        <fullName evidence="1">Uncharacterized protein</fullName>
    </submittedName>
</protein>
<reference evidence="1 2" key="1">
    <citation type="submission" date="2020-08" db="EMBL/GenBank/DDBJ databases">
        <title>Genomic Encyclopedia of Type Strains, Phase IV (KMG-IV): sequencing the most valuable type-strain genomes for metagenomic binning, comparative biology and taxonomic classification.</title>
        <authorList>
            <person name="Goeker M."/>
        </authorList>
    </citation>
    <scope>NUCLEOTIDE SEQUENCE [LARGE SCALE GENOMIC DNA]</scope>
    <source>
        <strain evidence="1 2">DSM 26575</strain>
    </source>
</reference>
<organism evidence="1 2">
    <name type="scientific">Rhizobium metallidurans</name>
    <dbReference type="NCBI Taxonomy" id="1265931"/>
    <lineage>
        <taxon>Bacteria</taxon>
        <taxon>Pseudomonadati</taxon>
        <taxon>Pseudomonadota</taxon>
        <taxon>Alphaproteobacteria</taxon>
        <taxon>Hyphomicrobiales</taxon>
        <taxon>Rhizobiaceae</taxon>
        <taxon>Rhizobium/Agrobacterium group</taxon>
        <taxon>Rhizobium</taxon>
    </lineage>
</organism>
<proteinExistence type="predicted"/>
<dbReference type="Proteomes" id="UP000582090">
    <property type="component" value="Unassembled WGS sequence"/>
</dbReference>